<evidence type="ECO:0000256" key="1">
    <source>
        <dbReference type="SAM" id="Phobius"/>
    </source>
</evidence>
<sequence length="557" mass="58806">MVAGGSLSVDGASARGGLVARLFTGAERWGWEFVPAPENDEHDPPRWREPVDVTVAWWEKRRRARRVPLLSLGVGAISYGGWLLPVPAATTRAALAVSVLVVGLALIVVREVVLPRARLAEAGRVRDRALDRYRRQIAAWQSARLRHDVPECWFPLRTTAARVDVFGGTGDGWAGLVTTVGSSLLRAGSGVLVVDLSEQRTADGLAAFAGAAGYPVSGVELSHDHAGALLAGLPPDEVVEVVVGAVATLRGPAADADLVDADLLTTVTRCLDAPITFARLAAGLRVVRGHHDPGTGSLSRAEVHCLTGRIDAAGATERTADALRALTGLVDLLGSGEAGATTGDPLTWPGPGLTVLATTGAHARRKDFLDRVLFHRVLHAVRGGSGRDALFVIGADHLGLTALEALARRSRRVGARLVLVLEHLRGDLGKLLGAGDGTTIVMRLGNHEEARTAAEFIGREHTFRLSQLTRQVGDSFTDSVARTETWQHTVSMARSGSTGVGGTASRVYEFAVEPTRLQALPPTAFVLVEVGPAGRRVVLGDCNPGIALLPDVAREPR</sequence>
<proteinExistence type="predicted"/>
<reference evidence="2 3" key="1">
    <citation type="submission" date="2020-08" db="EMBL/GenBank/DDBJ databases">
        <title>Sequencing the genomes of 1000 actinobacteria strains.</title>
        <authorList>
            <person name="Klenk H.-P."/>
        </authorList>
    </citation>
    <scope>NUCLEOTIDE SEQUENCE [LARGE SCALE GENOMIC DNA]</scope>
    <source>
        <strain evidence="2 3">DSM 45084</strain>
    </source>
</reference>
<protein>
    <submittedName>
        <fullName evidence="2">Uncharacterized protein</fullName>
    </submittedName>
</protein>
<keyword evidence="3" id="KW-1185">Reference proteome</keyword>
<gene>
    <name evidence="2" type="ORF">F4559_003974</name>
</gene>
<organism evidence="2 3">
    <name type="scientific">Saccharothrix violaceirubra</name>
    <dbReference type="NCBI Taxonomy" id="413306"/>
    <lineage>
        <taxon>Bacteria</taxon>
        <taxon>Bacillati</taxon>
        <taxon>Actinomycetota</taxon>
        <taxon>Actinomycetes</taxon>
        <taxon>Pseudonocardiales</taxon>
        <taxon>Pseudonocardiaceae</taxon>
        <taxon>Saccharothrix</taxon>
    </lineage>
</organism>
<dbReference type="RefSeq" id="WP_184670722.1">
    <property type="nucleotide sequence ID" value="NZ_BAABAI010000022.1"/>
</dbReference>
<dbReference type="Proteomes" id="UP000542674">
    <property type="component" value="Unassembled WGS sequence"/>
</dbReference>
<comment type="caution">
    <text evidence="2">The sequence shown here is derived from an EMBL/GenBank/DDBJ whole genome shotgun (WGS) entry which is preliminary data.</text>
</comment>
<keyword evidence="1" id="KW-1133">Transmembrane helix</keyword>
<dbReference type="EMBL" id="JACHJS010000001">
    <property type="protein sequence ID" value="MBB4966615.1"/>
    <property type="molecule type" value="Genomic_DNA"/>
</dbReference>
<evidence type="ECO:0000313" key="3">
    <source>
        <dbReference type="Proteomes" id="UP000542674"/>
    </source>
</evidence>
<keyword evidence="1" id="KW-0812">Transmembrane</keyword>
<feature type="transmembrane region" description="Helical" evidence="1">
    <location>
        <begin position="67"/>
        <end position="84"/>
    </location>
</feature>
<feature type="transmembrane region" description="Helical" evidence="1">
    <location>
        <begin position="90"/>
        <end position="109"/>
    </location>
</feature>
<keyword evidence="1" id="KW-0472">Membrane</keyword>
<evidence type="ECO:0000313" key="2">
    <source>
        <dbReference type="EMBL" id="MBB4966615.1"/>
    </source>
</evidence>
<name>A0A7W7T7D2_9PSEU</name>
<dbReference type="AlphaFoldDB" id="A0A7W7T7D2"/>
<accession>A0A7W7T7D2</accession>